<dbReference type="AlphaFoldDB" id="A0A4Q7LB99"/>
<organism evidence="1 2">
    <name type="scientific">Sphaerotilus mobilis</name>
    <dbReference type="NCBI Taxonomy" id="47994"/>
    <lineage>
        <taxon>Bacteria</taxon>
        <taxon>Pseudomonadati</taxon>
        <taxon>Pseudomonadota</taxon>
        <taxon>Betaproteobacteria</taxon>
        <taxon>Burkholderiales</taxon>
        <taxon>Sphaerotilaceae</taxon>
        <taxon>Sphaerotilus</taxon>
    </lineage>
</organism>
<accession>A0A4Q7LB99</accession>
<dbReference type="OrthoDB" id="9152980at2"/>
<gene>
    <name evidence="1" type="ORF">EV685_3631</name>
</gene>
<sequence>MAADLPPSDARDTRAAMPESGYSYFVGVAVQRLSYEEYASTLPVRSKAVVNNPLLVSGALYALAPDVLFSLDNETSFAPVSGRETWTAPVGTRFPVTGQPDIVTTVPVVQTNGVRISDSTTRLLGQIRLRGPWFVSTGPAFHSQSFRRYSFAAGVDQAVDVATGETIEETSAELLWHLGLGYESERVRGTPVHLAGRVGVAVPVWRKVENTAHPGVIFGNTRGGYDLGIEGRASIAVFDHVHLGLWGRLQTSARPVDQQGKLELPRTRQGNRSIGVEFLWKL</sequence>
<comment type="caution">
    <text evidence="1">The sequence shown here is derived from an EMBL/GenBank/DDBJ whole genome shotgun (WGS) entry which is preliminary data.</text>
</comment>
<name>A0A4Q7LB99_9BURK</name>
<evidence type="ECO:0000313" key="1">
    <source>
        <dbReference type="EMBL" id="RZS47427.1"/>
    </source>
</evidence>
<reference evidence="1 2" key="1">
    <citation type="submission" date="2019-02" db="EMBL/GenBank/DDBJ databases">
        <title>Genomic Encyclopedia of Type Strains, Phase IV (KMG-IV): sequencing the most valuable type-strain genomes for metagenomic binning, comparative biology and taxonomic classification.</title>
        <authorList>
            <person name="Goeker M."/>
        </authorList>
    </citation>
    <scope>NUCLEOTIDE SEQUENCE [LARGE SCALE GENOMIC DNA]</scope>
    <source>
        <strain evidence="1 2">DSM 10617</strain>
    </source>
</reference>
<evidence type="ECO:0000313" key="2">
    <source>
        <dbReference type="Proteomes" id="UP000293433"/>
    </source>
</evidence>
<protein>
    <submittedName>
        <fullName evidence="1">Uncharacterized protein</fullName>
    </submittedName>
</protein>
<dbReference type="RefSeq" id="WP_130483455.1">
    <property type="nucleotide sequence ID" value="NZ_SGWV01000012.1"/>
</dbReference>
<dbReference type="Proteomes" id="UP000293433">
    <property type="component" value="Unassembled WGS sequence"/>
</dbReference>
<dbReference type="EMBL" id="SGWV01000012">
    <property type="protein sequence ID" value="RZS47427.1"/>
    <property type="molecule type" value="Genomic_DNA"/>
</dbReference>
<proteinExistence type="predicted"/>
<keyword evidence="2" id="KW-1185">Reference proteome</keyword>